<feature type="transmembrane region" description="Helical" evidence="1">
    <location>
        <begin position="12"/>
        <end position="32"/>
    </location>
</feature>
<keyword evidence="1" id="KW-1133">Transmembrane helix</keyword>
<proteinExistence type="predicted"/>
<dbReference type="EMBL" id="JBJQND010000007">
    <property type="protein sequence ID" value="KAL3872455.1"/>
    <property type="molecule type" value="Genomic_DNA"/>
</dbReference>
<gene>
    <name evidence="2" type="ORF">ACJMK2_040381</name>
</gene>
<sequence length="347" mass="38251">MTFPTTITETMFVFLFVSDFIFLLGNACYVTMSGTLGELTLSQPCSNIDTCKNECKTATDSSLNCWAVNCNTSSCIMVFSSNFNRLQHTDNLITSNTWSLYIRQDPCTSSDCYDAALLGQIKVTISHFQFSVSSGTCESKCDSQMLQSMNCWGMNIINDKCTLLFASDPEFYTYSVNMAMDPSATLKIRKISGCDTSTTVTTSATATDSTLTGTSIEYGTTSDATDETTNNQGNLTTTQNCACSCELAYLLSHQSPYYNMTTEQRGAYLQEQIRQIQEELTVETSNLSATIRKKTSASDNRTSAKVMGFTLGVCLICLVLGFIIAMDLPYLIDSVRRIVNRLHSFKA</sequence>
<name>A0ABD3WIX5_SINWO</name>
<evidence type="ECO:0000313" key="2">
    <source>
        <dbReference type="EMBL" id="KAL3872455.1"/>
    </source>
</evidence>
<evidence type="ECO:0000256" key="1">
    <source>
        <dbReference type="SAM" id="Phobius"/>
    </source>
</evidence>
<keyword evidence="1" id="KW-0812">Transmembrane</keyword>
<organism evidence="2 3">
    <name type="scientific">Sinanodonta woodiana</name>
    <name type="common">Chinese pond mussel</name>
    <name type="synonym">Anodonta woodiana</name>
    <dbReference type="NCBI Taxonomy" id="1069815"/>
    <lineage>
        <taxon>Eukaryota</taxon>
        <taxon>Metazoa</taxon>
        <taxon>Spiralia</taxon>
        <taxon>Lophotrochozoa</taxon>
        <taxon>Mollusca</taxon>
        <taxon>Bivalvia</taxon>
        <taxon>Autobranchia</taxon>
        <taxon>Heteroconchia</taxon>
        <taxon>Palaeoheterodonta</taxon>
        <taxon>Unionida</taxon>
        <taxon>Unionoidea</taxon>
        <taxon>Unionidae</taxon>
        <taxon>Unioninae</taxon>
        <taxon>Sinanodonta</taxon>
    </lineage>
</organism>
<evidence type="ECO:0008006" key="4">
    <source>
        <dbReference type="Google" id="ProtNLM"/>
    </source>
</evidence>
<protein>
    <recommendedName>
        <fullName evidence="4">Apple domain-containing protein</fullName>
    </recommendedName>
</protein>
<keyword evidence="1" id="KW-0472">Membrane</keyword>
<keyword evidence="3" id="KW-1185">Reference proteome</keyword>
<dbReference type="AlphaFoldDB" id="A0ABD3WIX5"/>
<accession>A0ABD3WIX5</accession>
<comment type="caution">
    <text evidence="2">The sequence shown here is derived from an EMBL/GenBank/DDBJ whole genome shotgun (WGS) entry which is preliminary data.</text>
</comment>
<dbReference type="Proteomes" id="UP001634394">
    <property type="component" value="Unassembled WGS sequence"/>
</dbReference>
<feature type="transmembrane region" description="Helical" evidence="1">
    <location>
        <begin position="306"/>
        <end position="332"/>
    </location>
</feature>
<evidence type="ECO:0000313" key="3">
    <source>
        <dbReference type="Proteomes" id="UP001634394"/>
    </source>
</evidence>
<reference evidence="2 3" key="1">
    <citation type="submission" date="2024-11" db="EMBL/GenBank/DDBJ databases">
        <title>Chromosome-level genome assembly of the freshwater bivalve Anodonta woodiana.</title>
        <authorList>
            <person name="Chen X."/>
        </authorList>
    </citation>
    <scope>NUCLEOTIDE SEQUENCE [LARGE SCALE GENOMIC DNA]</scope>
    <source>
        <strain evidence="2">MN2024</strain>
        <tissue evidence="2">Gills</tissue>
    </source>
</reference>